<evidence type="ECO:0000313" key="2">
    <source>
        <dbReference type="EMBL" id="OGC27504.1"/>
    </source>
</evidence>
<sequence>MTKKSNKRKIIINGREYESIGSAASAYSISRNTIDYRLSKGWTPEQAVGFEPCPSHAASTPGIKVKVQGHEFNNIKEAAKYYGRSYTHIFNRLKQGCTIEQALGLVKRTDSLQSEYPEISKQWHATKNGTLTADAVTPHSGQKVWWRCSHGHEWKTVINSRTRGYGCPYCAGQKPTAERNFATKYPELVKEWNWEKNGHMKPEDFAPRSQSKVWWKCDKGHSWEAVITNRTRDTRNLCPVCSNRMLGKDNSLAQVCPDIAKDWHPYKNAPLTPNDVVAGGSKKVWWICKHGHEWQAMIISRVKGTGCPKCSLQTSRIEIAVYSELVALFDNITWREKISGYECDIYLPDNKIGIEIDGVYWHSRKPKQELAKSAAFEAEGIQLFRLREYGLPVLSERDVSYKNSENEFHIVSRIVKSLLKYAKLTKAQYAKLNDYLEGKGLANEKLYRKLVANLPAPPPGQSLADKYPEIAKEWAYDLNAPLSPEHFWPQANKKVWWRCKNGHIWKTTPNIRVCQGTNCPNCPRPFIKVTDGRSLAVVNSGLASEWHSEKNGDLRPEDVRPRSNLKVWWQCSKGHEWEAVVSSRAGGSGCPYCYGRFASKTNNLAYKYPELLKEWDQEKNIGLNPSELTPHVGKKVWWRCVKGHSWQATIYNKAKNKSGCPICARNNSRKHSIEEIQAIAKKRGGKCLSNIYTNCRCKIKLRCKEGHIWETRGDSILYTNKWCPVCAKKQ</sequence>
<feature type="domain" description="Treble clef zinc finger" evidence="1">
    <location>
        <begin position="188"/>
        <end position="244"/>
    </location>
</feature>
<feature type="domain" description="Treble clef zinc finger" evidence="1">
    <location>
        <begin position="259"/>
        <end position="312"/>
    </location>
</feature>
<name>A0A1F4T474_UNCSA</name>
<comment type="caution">
    <text evidence="2">The sequence shown here is derived from an EMBL/GenBank/DDBJ whole genome shotgun (WGS) entry which is preliminary data.</text>
</comment>
<dbReference type="Gene3D" id="3.40.960.10">
    <property type="entry name" value="VSR Endonuclease"/>
    <property type="match status" value="1"/>
</dbReference>
<dbReference type="AlphaFoldDB" id="A0A1F4T474"/>
<dbReference type="InterPro" id="IPR025487">
    <property type="entry name" value="DUF4379"/>
</dbReference>
<dbReference type="PANTHER" id="PTHR37317">
    <property type="entry name" value="BLR8090 PROTEIN"/>
    <property type="match status" value="1"/>
</dbReference>
<feature type="domain" description="Treble clef zinc finger" evidence="1">
    <location>
        <begin position="470"/>
        <end position="523"/>
    </location>
</feature>
<gene>
    <name evidence="2" type="ORF">A3K49_00540</name>
</gene>
<feature type="domain" description="Treble clef zinc finger" evidence="1">
    <location>
        <begin position="542"/>
        <end position="596"/>
    </location>
</feature>
<accession>A0A1F4T474</accession>
<reference evidence="2 3" key="1">
    <citation type="journal article" date="2016" name="Nat. Commun.">
        <title>Thousands of microbial genomes shed light on interconnected biogeochemical processes in an aquifer system.</title>
        <authorList>
            <person name="Anantharaman K."/>
            <person name="Brown C.T."/>
            <person name="Hug L.A."/>
            <person name="Sharon I."/>
            <person name="Castelle C.J."/>
            <person name="Probst A.J."/>
            <person name="Thomas B.C."/>
            <person name="Singh A."/>
            <person name="Wilkins M.J."/>
            <person name="Karaoz U."/>
            <person name="Brodie E.L."/>
            <person name="Williams K.H."/>
            <person name="Hubbard S.S."/>
            <person name="Banfield J.F."/>
        </authorList>
    </citation>
    <scope>NUCLEOTIDE SEQUENCE [LARGE SCALE GENOMIC DNA]</scope>
</reference>
<feature type="domain" description="Treble clef zinc finger" evidence="1">
    <location>
        <begin position="611"/>
        <end position="665"/>
    </location>
</feature>
<dbReference type="PANTHER" id="PTHR37317:SF1">
    <property type="entry name" value="ZINC-RIBBON DOMAIN-CONTAINING PROTEIN-RELATED"/>
    <property type="match status" value="1"/>
</dbReference>
<dbReference type="EMBL" id="MEUG01000001">
    <property type="protein sequence ID" value="OGC27504.1"/>
    <property type="molecule type" value="Genomic_DNA"/>
</dbReference>
<evidence type="ECO:0000259" key="1">
    <source>
        <dbReference type="Pfam" id="PF14311"/>
    </source>
</evidence>
<feature type="domain" description="Treble clef zinc finger" evidence="1">
    <location>
        <begin position="119"/>
        <end position="172"/>
    </location>
</feature>
<protein>
    <recommendedName>
        <fullName evidence="1">Treble clef zinc finger domain-containing protein</fullName>
    </recommendedName>
</protein>
<evidence type="ECO:0000313" key="3">
    <source>
        <dbReference type="Proteomes" id="UP000178602"/>
    </source>
</evidence>
<proteinExistence type="predicted"/>
<dbReference type="Proteomes" id="UP000178602">
    <property type="component" value="Unassembled WGS sequence"/>
</dbReference>
<dbReference type="Pfam" id="PF14311">
    <property type="entry name" value="DUF4379"/>
    <property type="match status" value="6"/>
</dbReference>
<organism evidence="2 3">
    <name type="scientific">candidate division WOR-1 bacterium RIFOXYC12_FULL_54_18</name>
    <dbReference type="NCBI Taxonomy" id="1802584"/>
    <lineage>
        <taxon>Bacteria</taxon>
        <taxon>Bacillati</taxon>
        <taxon>Saganbacteria</taxon>
    </lineage>
</organism>